<reference evidence="1" key="1">
    <citation type="submission" date="2023-06" db="EMBL/GenBank/DDBJ databases">
        <title>Reference genome for the Northern bat (Eptesicus nilssonii), a most northern bat species.</title>
        <authorList>
            <person name="Laine V.N."/>
            <person name="Pulliainen A.T."/>
            <person name="Lilley T.M."/>
        </authorList>
    </citation>
    <scope>NUCLEOTIDE SEQUENCE</scope>
    <source>
        <strain evidence="1">BLF_Eptnil</strain>
        <tissue evidence="1">Kidney</tissue>
    </source>
</reference>
<dbReference type="AlphaFoldDB" id="A0AA40LEG8"/>
<gene>
    <name evidence="1" type="ORF">QTO34_009928</name>
</gene>
<dbReference type="Gene3D" id="2.60.40.10">
    <property type="entry name" value="Immunoglobulins"/>
    <property type="match status" value="1"/>
</dbReference>
<name>A0AA40LEG8_CNENI</name>
<organism evidence="1 2">
    <name type="scientific">Cnephaeus nilssonii</name>
    <name type="common">Northern bat</name>
    <name type="synonym">Eptesicus nilssonii</name>
    <dbReference type="NCBI Taxonomy" id="3371016"/>
    <lineage>
        <taxon>Eukaryota</taxon>
        <taxon>Metazoa</taxon>
        <taxon>Chordata</taxon>
        <taxon>Craniata</taxon>
        <taxon>Vertebrata</taxon>
        <taxon>Euteleostomi</taxon>
        <taxon>Mammalia</taxon>
        <taxon>Eutheria</taxon>
        <taxon>Laurasiatheria</taxon>
        <taxon>Chiroptera</taxon>
        <taxon>Yangochiroptera</taxon>
        <taxon>Vespertilionidae</taxon>
        <taxon>Cnephaeus</taxon>
    </lineage>
</organism>
<evidence type="ECO:0000313" key="2">
    <source>
        <dbReference type="Proteomes" id="UP001177744"/>
    </source>
</evidence>
<proteinExistence type="predicted"/>
<dbReference type="InterPro" id="IPR013783">
    <property type="entry name" value="Ig-like_fold"/>
</dbReference>
<dbReference type="Proteomes" id="UP001177744">
    <property type="component" value="Unassembled WGS sequence"/>
</dbReference>
<dbReference type="InterPro" id="IPR036179">
    <property type="entry name" value="Ig-like_dom_sf"/>
</dbReference>
<keyword evidence="2" id="KW-1185">Reference proteome</keyword>
<dbReference type="SUPFAM" id="SSF48726">
    <property type="entry name" value="Immunoglobulin"/>
    <property type="match status" value="1"/>
</dbReference>
<evidence type="ECO:0000313" key="1">
    <source>
        <dbReference type="EMBL" id="KAK1329745.1"/>
    </source>
</evidence>
<sequence length="66" mass="6894">MGAPTDAMVLSASNPNVWSQPSAPLHIEVTGVHREPTLSAQPGALVLPGHSLTLQCHTEPALTDSR</sequence>
<accession>A0AA40LEG8</accession>
<protein>
    <submittedName>
        <fullName evidence="1">Uncharacterized protein</fullName>
    </submittedName>
</protein>
<dbReference type="EMBL" id="JAULJE010000021">
    <property type="protein sequence ID" value="KAK1329745.1"/>
    <property type="molecule type" value="Genomic_DNA"/>
</dbReference>
<comment type="caution">
    <text evidence="1">The sequence shown here is derived from an EMBL/GenBank/DDBJ whole genome shotgun (WGS) entry which is preliminary data.</text>
</comment>